<organism evidence="6 7">
    <name type="scientific">Treponema lecithinolyticum ATCC 700332</name>
    <dbReference type="NCBI Taxonomy" id="1321815"/>
    <lineage>
        <taxon>Bacteria</taxon>
        <taxon>Pseudomonadati</taxon>
        <taxon>Spirochaetota</taxon>
        <taxon>Spirochaetia</taxon>
        <taxon>Spirochaetales</taxon>
        <taxon>Treponemataceae</taxon>
        <taxon>Treponema</taxon>
    </lineage>
</organism>
<dbReference type="SUPFAM" id="SSF53649">
    <property type="entry name" value="Alkaline phosphatase-like"/>
    <property type="match status" value="1"/>
</dbReference>
<name>A0ABN0P1S5_TRELE</name>
<dbReference type="InterPro" id="IPR050738">
    <property type="entry name" value="Sulfatase"/>
</dbReference>
<keyword evidence="3" id="KW-0378">Hydrolase</keyword>
<dbReference type="EMBL" id="AWVH01000002">
    <property type="protein sequence ID" value="ERJ94551.1"/>
    <property type="molecule type" value="Genomic_DNA"/>
</dbReference>
<evidence type="ECO:0000313" key="7">
    <source>
        <dbReference type="Proteomes" id="UP000016649"/>
    </source>
</evidence>
<reference evidence="6 7" key="1">
    <citation type="submission" date="2013-08" db="EMBL/GenBank/DDBJ databases">
        <authorList>
            <person name="Weinstock G."/>
            <person name="Sodergren E."/>
            <person name="Wylie T."/>
            <person name="Fulton L."/>
            <person name="Fulton R."/>
            <person name="Fronick C."/>
            <person name="O'Laughlin M."/>
            <person name="Godfrey J."/>
            <person name="Miner T."/>
            <person name="Herter B."/>
            <person name="Appelbaum E."/>
            <person name="Cordes M."/>
            <person name="Lek S."/>
            <person name="Wollam A."/>
            <person name="Pepin K.H."/>
            <person name="Palsikar V.B."/>
            <person name="Mitreva M."/>
            <person name="Wilson R.K."/>
        </authorList>
    </citation>
    <scope>NUCLEOTIDE SEQUENCE [LARGE SCALE GENOMIC DNA]</scope>
    <source>
        <strain evidence="6 7">ATCC 700332</strain>
    </source>
</reference>
<evidence type="ECO:0000256" key="4">
    <source>
        <dbReference type="ARBA" id="ARBA00022837"/>
    </source>
</evidence>
<evidence type="ECO:0000256" key="1">
    <source>
        <dbReference type="ARBA" id="ARBA00008779"/>
    </source>
</evidence>
<evidence type="ECO:0000313" key="6">
    <source>
        <dbReference type="EMBL" id="ERJ94551.1"/>
    </source>
</evidence>
<keyword evidence="4" id="KW-0106">Calcium</keyword>
<proteinExistence type="inferred from homology"/>
<comment type="similarity">
    <text evidence="1">Belongs to the sulfatase family.</text>
</comment>
<dbReference type="RefSeq" id="WP_021686057.1">
    <property type="nucleotide sequence ID" value="NZ_KI260552.1"/>
</dbReference>
<dbReference type="CDD" id="cd16149">
    <property type="entry name" value="sulfatase_like"/>
    <property type="match status" value="1"/>
</dbReference>
<keyword evidence="7" id="KW-1185">Reference proteome</keyword>
<dbReference type="InterPro" id="IPR000917">
    <property type="entry name" value="Sulfatase_N"/>
</dbReference>
<dbReference type="Pfam" id="PF00884">
    <property type="entry name" value="Sulfatase"/>
    <property type="match status" value="1"/>
</dbReference>
<dbReference type="PROSITE" id="PS00523">
    <property type="entry name" value="SULFATASE_1"/>
    <property type="match status" value="1"/>
</dbReference>
<dbReference type="Proteomes" id="UP000016649">
    <property type="component" value="Unassembled WGS sequence"/>
</dbReference>
<dbReference type="InterPro" id="IPR017850">
    <property type="entry name" value="Alkaline_phosphatase_core_sf"/>
</dbReference>
<feature type="domain" description="Sulfatase N-terminal" evidence="5">
    <location>
        <begin position="5"/>
        <end position="355"/>
    </location>
</feature>
<dbReference type="PANTHER" id="PTHR42693:SF33">
    <property type="entry name" value="ARYLSULFATASE"/>
    <property type="match status" value="1"/>
</dbReference>
<dbReference type="Gene3D" id="3.40.720.10">
    <property type="entry name" value="Alkaline Phosphatase, subunit A"/>
    <property type="match status" value="1"/>
</dbReference>
<keyword evidence="2" id="KW-0479">Metal-binding</keyword>
<evidence type="ECO:0000256" key="3">
    <source>
        <dbReference type="ARBA" id="ARBA00022801"/>
    </source>
</evidence>
<evidence type="ECO:0000256" key="2">
    <source>
        <dbReference type="ARBA" id="ARBA00022723"/>
    </source>
</evidence>
<comment type="caution">
    <text evidence="6">The sequence shown here is derived from an EMBL/GenBank/DDBJ whole genome shotgun (WGS) entry which is preliminary data.</text>
</comment>
<evidence type="ECO:0000259" key="5">
    <source>
        <dbReference type="Pfam" id="PF00884"/>
    </source>
</evidence>
<accession>A0ABN0P1S5</accession>
<gene>
    <name evidence="6" type="ORF">HMPREF9193_00090</name>
</gene>
<dbReference type="PANTHER" id="PTHR42693">
    <property type="entry name" value="ARYLSULFATASE FAMILY MEMBER"/>
    <property type="match status" value="1"/>
</dbReference>
<protein>
    <submittedName>
        <fullName evidence="6">Arylsulfatase</fullName>
    </submittedName>
</protein>
<sequence>MSEKPNILFILCDDLGPWALHCAGTKELHTPNIDSIAQKGMLFENFFCVSPVCSPARASLLTGTIPSAHGVHDWLRSGSVDKSKFERQGKQNPYSGGYRDEDKPIQYLAGKTTYTDVLCQNGYTCALSGKWHLGDSIHPQHGFSYWYTIGMGGCCYYHPDIVENGNITVEDGKYVTNLITDKALVFLDELSEKKQPFYLSVHYTAPHAPWGKEHHPAEFIDMYQNCTFESIPDVPDHKWLTGSPVYGTDKRFENLRGYFAAISAMDADVGRLLSALDKKGLTDNTIVIFTADNGMNMGHHGVWGKGNGTFPMNMYDTSVKVPFIISYPPMIRKGSRTDVPVSAYDFFPTILDMLGFDFKVTERLPGKSFVPALKGEQSFEGHVVVFDEYGPVRMIRSKKYKYVARYPYGENELYDLEKDPEENVNLIDDERYADIMLDMRCKLEKWFNDYVNPDIDGVKEGVTGLGQLCSAGIYAEKPLKYAQTD</sequence>
<dbReference type="InterPro" id="IPR024607">
    <property type="entry name" value="Sulfatase_CS"/>
</dbReference>